<comment type="caution">
    <text evidence="2">The sequence shown here is derived from an EMBL/GenBank/DDBJ whole genome shotgun (WGS) entry which is preliminary data.</text>
</comment>
<organism evidence="2 3">
    <name type="scientific">Caenimonas terrae</name>
    <dbReference type="NCBI Taxonomy" id="696074"/>
    <lineage>
        <taxon>Bacteria</taxon>
        <taxon>Pseudomonadati</taxon>
        <taxon>Pseudomonadota</taxon>
        <taxon>Betaproteobacteria</taxon>
        <taxon>Burkholderiales</taxon>
        <taxon>Comamonadaceae</taxon>
        <taxon>Caenimonas</taxon>
    </lineage>
</organism>
<evidence type="ECO:0000256" key="1">
    <source>
        <dbReference type="SAM" id="Phobius"/>
    </source>
</evidence>
<dbReference type="Proteomes" id="UP001596037">
    <property type="component" value="Unassembled WGS sequence"/>
</dbReference>
<feature type="transmembrane region" description="Helical" evidence="1">
    <location>
        <begin position="45"/>
        <end position="64"/>
    </location>
</feature>
<feature type="transmembrane region" description="Helical" evidence="1">
    <location>
        <begin position="115"/>
        <end position="139"/>
    </location>
</feature>
<keyword evidence="1" id="KW-0812">Transmembrane</keyword>
<reference evidence="3" key="1">
    <citation type="journal article" date="2019" name="Int. J. Syst. Evol. Microbiol.">
        <title>The Global Catalogue of Microorganisms (GCM) 10K type strain sequencing project: providing services to taxonomists for standard genome sequencing and annotation.</title>
        <authorList>
            <consortium name="The Broad Institute Genomics Platform"/>
            <consortium name="The Broad Institute Genome Sequencing Center for Infectious Disease"/>
            <person name="Wu L."/>
            <person name="Ma J."/>
        </authorList>
    </citation>
    <scope>NUCLEOTIDE SEQUENCE [LARGE SCALE GENOMIC DNA]</scope>
    <source>
        <strain evidence="3">CCUG 57401</strain>
    </source>
</reference>
<feature type="transmembrane region" description="Helical" evidence="1">
    <location>
        <begin position="76"/>
        <end position="95"/>
    </location>
</feature>
<accession>A0ABW0N7J7</accession>
<keyword evidence="1" id="KW-1133">Transmembrane helix</keyword>
<dbReference type="EMBL" id="JBHSMF010000002">
    <property type="protein sequence ID" value="MFC5495904.1"/>
    <property type="molecule type" value="Genomic_DNA"/>
</dbReference>
<dbReference type="RefSeq" id="WP_376847941.1">
    <property type="nucleotide sequence ID" value="NZ_JBHSMF010000002.1"/>
</dbReference>
<evidence type="ECO:0000313" key="2">
    <source>
        <dbReference type="EMBL" id="MFC5495904.1"/>
    </source>
</evidence>
<protein>
    <submittedName>
        <fullName evidence="2">C4-dicarboxylate ABC transporter substrate-binding protein</fullName>
    </submittedName>
</protein>
<gene>
    <name evidence="2" type="ORF">ACFPOE_00015</name>
</gene>
<proteinExistence type="predicted"/>
<name>A0ABW0N7J7_9BURK</name>
<keyword evidence="1" id="KW-0472">Membrane</keyword>
<evidence type="ECO:0000313" key="3">
    <source>
        <dbReference type="Proteomes" id="UP001596037"/>
    </source>
</evidence>
<sequence>MRRLTLGAALLVLPLAALLLAQWPLRDLVQAFSRQANDIAQILFALYMAVAVTAASRAGTHLCAHRPRALAPRLRAWLLFLCTAPWALFMLWAGTGPAIASLRQAERFGETLTPGYFLIRWALWLLALLVLVDAAASLLRQHRRRAAP</sequence>
<keyword evidence="3" id="KW-1185">Reference proteome</keyword>